<dbReference type="SUPFAM" id="SSF103473">
    <property type="entry name" value="MFS general substrate transporter"/>
    <property type="match status" value="1"/>
</dbReference>
<name>A0ABU5E1D0_9PROT</name>
<dbReference type="RefSeq" id="WP_320501813.1">
    <property type="nucleotide sequence ID" value="NZ_JAXCLX010000002.1"/>
</dbReference>
<feature type="transmembrane region" description="Helical" evidence="2">
    <location>
        <begin position="222"/>
        <end position="243"/>
    </location>
</feature>
<organism evidence="3 4">
    <name type="scientific">Dongia rigui</name>
    <dbReference type="NCBI Taxonomy" id="940149"/>
    <lineage>
        <taxon>Bacteria</taxon>
        <taxon>Pseudomonadati</taxon>
        <taxon>Pseudomonadota</taxon>
        <taxon>Alphaproteobacteria</taxon>
        <taxon>Rhodospirillales</taxon>
        <taxon>Dongiaceae</taxon>
        <taxon>Dongia</taxon>
    </lineage>
</organism>
<dbReference type="Gene3D" id="1.20.1250.20">
    <property type="entry name" value="MFS general substrate transporter like domains"/>
    <property type="match status" value="2"/>
</dbReference>
<evidence type="ECO:0000256" key="2">
    <source>
        <dbReference type="SAM" id="Phobius"/>
    </source>
</evidence>
<evidence type="ECO:0000313" key="4">
    <source>
        <dbReference type="Proteomes" id="UP001271769"/>
    </source>
</evidence>
<comment type="caution">
    <text evidence="3">The sequence shown here is derived from an EMBL/GenBank/DDBJ whole genome shotgun (WGS) entry which is preliminary data.</text>
</comment>
<feature type="transmembrane region" description="Helical" evidence="2">
    <location>
        <begin position="99"/>
        <end position="122"/>
    </location>
</feature>
<dbReference type="PANTHER" id="PTHR11328">
    <property type="entry name" value="MAJOR FACILITATOR SUPERFAMILY DOMAIN-CONTAINING PROTEIN"/>
    <property type="match status" value="1"/>
</dbReference>
<protein>
    <submittedName>
        <fullName evidence="3">MFS transporter</fullName>
    </submittedName>
</protein>
<keyword evidence="2" id="KW-0472">Membrane</keyword>
<feature type="transmembrane region" description="Helical" evidence="2">
    <location>
        <begin position="143"/>
        <end position="161"/>
    </location>
</feature>
<evidence type="ECO:0000256" key="1">
    <source>
        <dbReference type="ARBA" id="ARBA00009617"/>
    </source>
</evidence>
<keyword evidence="2" id="KW-1133">Transmembrane helix</keyword>
<feature type="transmembrane region" description="Helical" evidence="2">
    <location>
        <begin position="255"/>
        <end position="277"/>
    </location>
</feature>
<dbReference type="InterPro" id="IPR039672">
    <property type="entry name" value="MFS_2"/>
</dbReference>
<proteinExistence type="inferred from homology"/>
<feature type="transmembrane region" description="Helical" evidence="2">
    <location>
        <begin position="167"/>
        <end position="191"/>
    </location>
</feature>
<gene>
    <name evidence="3" type="ORF">SMD31_15575</name>
</gene>
<dbReference type="Proteomes" id="UP001271769">
    <property type="component" value="Unassembled WGS sequence"/>
</dbReference>
<feature type="transmembrane region" description="Helical" evidence="2">
    <location>
        <begin position="307"/>
        <end position="327"/>
    </location>
</feature>
<feature type="transmembrane region" description="Helical" evidence="2">
    <location>
        <begin position="348"/>
        <end position="377"/>
    </location>
</feature>
<feature type="transmembrane region" description="Helical" evidence="2">
    <location>
        <begin position="74"/>
        <end position="93"/>
    </location>
</feature>
<sequence>MKWRGGYLVYGLPALALAIPTVPAQVLLPSYYAGPLGLGLTATGIAIFVARFVDVLSDPLIGHFSDESGRRKPFIAVGAVFAAVALLALFAPPQGIGPFYLGCWYALLYIGWSTVMVPYAAWGAELSADYRERSTIASWREGLGLLGISLATTLPALLQWHGYGQDAAMLVTAIVAIVLGAPALVMLLAWVPEIRTSGLAPAGNLLAAFRAAAANPPFRRLLGAWFINGIANGLPAGLFPLFITSSLRASDVEMGSVLLIYFAAAVLGLPLWLWLLSRLDKHRLWCLAMLMAIIAFAFVPFLPPGSIAAFAGICVVTGLALGADLSLPPAIQADVVDWDRLQHRTDRAGLFFALSTMSGKLSGALAVGIAFPLLAYLGVDPANPAQGSFAVAVIYAWVPCVFKAVAVGMMWRFPIDRARQADMAARLHPD</sequence>
<feature type="transmembrane region" description="Helical" evidence="2">
    <location>
        <begin position="34"/>
        <end position="53"/>
    </location>
</feature>
<dbReference type="EMBL" id="JAXCLX010000002">
    <property type="protein sequence ID" value="MDY0873360.1"/>
    <property type="molecule type" value="Genomic_DNA"/>
</dbReference>
<dbReference type="InterPro" id="IPR036259">
    <property type="entry name" value="MFS_trans_sf"/>
</dbReference>
<feature type="transmembrane region" description="Helical" evidence="2">
    <location>
        <begin position="284"/>
        <end position="301"/>
    </location>
</feature>
<keyword evidence="2" id="KW-0812">Transmembrane</keyword>
<dbReference type="Pfam" id="PF13347">
    <property type="entry name" value="MFS_2"/>
    <property type="match status" value="1"/>
</dbReference>
<reference evidence="3 4" key="1">
    <citation type="journal article" date="2013" name="Antonie Van Leeuwenhoek">
        <title>Dongia rigui sp. nov., isolated from freshwater of a large wetland in Korea.</title>
        <authorList>
            <person name="Baik K.S."/>
            <person name="Hwang Y.M."/>
            <person name="Choi J.S."/>
            <person name="Kwon J."/>
            <person name="Seong C.N."/>
        </authorList>
    </citation>
    <scope>NUCLEOTIDE SEQUENCE [LARGE SCALE GENOMIC DNA]</scope>
    <source>
        <strain evidence="3 4">04SU4-P</strain>
    </source>
</reference>
<comment type="similarity">
    <text evidence="1">Belongs to the sodium:galactoside symporter (TC 2.A.2) family.</text>
</comment>
<feature type="transmembrane region" description="Helical" evidence="2">
    <location>
        <begin position="389"/>
        <end position="411"/>
    </location>
</feature>
<keyword evidence="4" id="KW-1185">Reference proteome</keyword>
<accession>A0ABU5E1D0</accession>
<dbReference type="PANTHER" id="PTHR11328:SF24">
    <property type="entry name" value="MAJOR FACILITATOR SUPERFAMILY (MFS) PROFILE DOMAIN-CONTAINING PROTEIN"/>
    <property type="match status" value="1"/>
</dbReference>
<evidence type="ECO:0000313" key="3">
    <source>
        <dbReference type="EMBL" id="MDY0873360.1"/>
    </source>
</evidence>